<dbReference type="Proteomes" id="UP000010483">
    <property type="component" value="Chromosome"/>
</dbReference>
<reference evidence="2" key="1">
    <citation type="journal article" date="2013" name="Proc. Natl. Acad. Sci. U.S.A.">
        <title>Improving the coverage of the cyanobacterial phylum using diversity-driven genome sequencing.</title>
        <authorList>
            <person name="Shih P.M."/>
            <person name="Wu D."/>
            <person name="Latifi A."/>
            <person name="Axen S.D."/>
            <person name="Fewer D.P."/>
            <person name="Talla E."/>
            <person name="Calteau A."/>
            <person name="Cai F."/>
            <person name="Tandeau de Marsac N."/>
            <person name="Rippka R."/>
            <person name="Herdman M."/>
            <person name="Sivonen K."/>
            <person name="Coursin T."/>
            <person name="Laurent T."/>
            <person name="Goodwin L."/>
            <person name="Nolan M."/>
            <person name="Davenport K.W."/>
            <person name="Han C.S."/>
            <person name="Rubin E.M."/>
            <person name="Eisen J.A."/>
            <person name="Woyke T."/>
            <person name="Gugger M."/>
            <person name="Kerfeld C.A."/>
        </authorList>
    </citation>
    <scope>NUCLEOTIDE SEQUENCE [LARGE SCALE GENOMIC DNA]</scope>
    <source>
        <strain evidence="2">ATCC 29140 / PCC 7202</strain>
    </source>
</reference>
<sequence length="77" mass="9038">MLYIMILTTFVDKVKNNCHFSDFKSNKEKVLLILDMISHRGGEIVNFTNPIWYNAKKIALQLFKDLQQFKKQSIASE</sequence>
<dbReference type="STRING" id="292563.Cyast_0019"/>
<name>K9YGL8_CYASC</name>
<dbReference type="KEGG" id="csn:Cyast_0019"/>
<evidence type="ECO:0000313" key="2">
    <source>
        <dbReference type="Proteomes" id="UP000010483"/>
    </source>
</evidence>
<proteinExistence type="predicted"/>
<protein>
    <submittedName>
        <fullName evidence="1">Uncharacterized protein</fullName>
    </submittedName>
</protein>
<dbReference type="HOGENOM" id="CLU_2632237_0_0_3"/>
<keyword evidence="2" id="KW-1185">Reference proteome</keyword>
<evidence type="ECO:0000313" key="1">
    <source>
        <dbReference type="EMBL" id="AFZ46004.1"/>
    </source>
</evidence>
<dbReference type="AlphaFoldDB" id="K9YGL8"/>
<dbReference type="EMBL" id="CP003940">
    <property type="protein sequence ID" value="AFZ46004.1"/>
    <property type="molecule type" value="Genomic_DNA"/>
</dbReference>
<gene>
    <name evidence="1" type="ordered locus">Cyast_0019</name>
</gene>
<organism evidence="1 2">
    <name type="scientific">Cyanobacterium stanieri (strain ATCC 29140 / PCC 7202)</name>
    <dbReference type="NCBI Taxonomy" id="292563"/>
    <lineage>
        <taxon>Bacteria</taxon>
        <taxon>Bacillati</taxon>
        <taxon>Cyanobacteriota</taxon>
        <taxon>Cyanophyceae</taxon>
        <taxon>Oscillatoriophycideae</taxon>
        <taxon>Chroococcales</taxon>
        <taxon>Geminocystaceae</taxon>
        <taxon>Cyanobacterium</taxon>
    </lineage>
</organism>
<dbReference type="BioCyc" id="CSTA292563:G1353-19-MONOMER"/>
<accession>K9YGL8</accession>